<name>A0A1E3ARR2_9FIRM</name>
<dbReference type="SUPFAM" id="SSF161098">
    <property type="entry name" value="MetI-like"/>
    <property type="match status" value="1"/>
</dbReference>
<dbReference type="PANTHER" id="PTHR43227:SF11">
    <property type="entry name" value="BLL4140 PROTEIN"/>
    <property type="match status" value="1"/>
</dbReference>
<comment type="subcellular location">
    <subcellularLocation>
        <location evidence="1 7">Cell membrane</location>
        <topology evidence="1 7">Multi-pass membrane protein</topology>
    </subcellularLocation>
</comment>
<dbReference type="PATRIC" id="fig|1432052.3.peg.3610"/>
<protein>
    <submittedName>
        <fullName evidence="9">Putative multiple-sugar transport system permease YteP</fullName>
    </submittedName>
</protein>
<dbReference type="InterPro" id="IPR050809">
    <property type="entry name" value="UgpAE/MalFG_permease"/>
</dbReference>
<comment type="similarity">
    <text evidence="7">Belongs to the binding-protein-dependent transport system permease family.</text>
</comment>
<organism evidence="9 10">
    <name type="scientific">Eisenbergiella tayi</name>
    <dbReference type="NCBI Taxonomy" id="1432052"/>
    <lineage>
        <taxon>Bacteria</taxon>
        <taxon>Bacillati</taxon>
        <taxon>Bacillota</taxon>
        <taxon>Clostridia</taxon>
        <taxon>Lachnospirales</taxon>
        <taxon>Lachnospiraceae</taxon>
        <taxon>Eisenbergiella</taxon>
    </lineage>
</organism>
<dbReference type="GeneID" id="93302545"/>
<evidence type="ECO:0000256" key="3">
    <source>
        <dbReference type="ARBA" id="ARBA00022475"/>
    </source>
</evidence>
<dbReference type="Proteomes" id="UP000095003">
    <property type="component" value="Unassembled WGS sequence"/>
</dbReference>
<feature type="transmembrane region" description="Helical" evidence="7">
    <location>
        <begin position="218"/>
        <end position="238"/>
    </location>
</feature>
<keyword evidence="6 7" id="KW-0472">Membrane</keyword>
<dbReference type="GO" id="GO:0055085">
    <property type="term" value="P:transmembrane transport"/>
    <property type="evidence" value="ECO:0007669"/>
    <property type="project" value="InterPro"/>
</dbReference>
<accession>A0A1E3ARR2</accession>
<feature type="transmembrane region" description="Helical" evidence="7">
    <location>
        <begin position="150"/>
        <end position="167"/>
    </location>
</feature>
<dbReference type="Pfam" id="PF00528">
    <property type="entry name" value="BPD_transp_1"/>
    <property type="match status" value="1"/>
</dbReference>
<dbReference type="PANTHER" id="PTHR43227">
    <property type="entry name" value="BLL4140 PROTEIN"/>
    <property type="match status" value="1"/>
</dbReference>
<dbReference type="InterPro" id="IPR000515">
    <property type="entry name" value="MetI-like"/>
</dbReference>
<keyword evidence="9" id="KW-0762">Sugar transport</keyword>
<comment type="caution">
    <text evidence="9">The sequence shown here is derived from an EMBL/GenBank/DDBJ whole genome shotgun (WGS) entry which is preliminary data.</text>
</comment>
<keyword evidence="2 7" id="KW-0813">Transport</keyword>
<keyword evidence="3" id="KW-1003">Cell membrane</keyword>
<dbReference type="Gene3D" id="1.10.3720.10">
    <property type="entry name" value="MetI-like"/>
    <property type="match status" value="1"/>
</dbReference>
<dbReference type="AlphaFoldDB" id="A0A1E3ARR2"/>
<gene>
    <name evidence="9" type="primary">yteP_69</name>
    <name evidence="9" type="ORF">BEH84_03265</name>
</gene>
<evidence type="ECO:0000259" key="8">
    <source>
        <dbReference type="PROSITE" id="PS50928"/>
    </source>
</evidence>
<dbReference type="RefSeq" id="WP_069157591.1">
    <property type="nucleotide sequence ID" value="NZ_DBFYTC010000273.1"/>
</dbReference>
<dbReference type="InterPro" id="IPR035906">
    <property type="entry name" value="MetI-like_sf"/>
</dbReference>
<keyword evidence="5 7" id="KW-1133">Transmembrane helix</keyword>
<evidence type="ECO:0000256" key="1">
    <source>
        <dbReference type="ARBA" id="ARBA00004651"/>
    </source>
</evidence>
<dbReference type="CDD" id="cd06261">
    <property type="entry name" value="TM_PBP2"/>
    <property type="match status" value="1"/>
</dbReference>
<evidence type="ECO:0000256" key="5">
    <source>
        <dbReference type="ARBA" id="ARBA00022989"/>
    </source>
</evidence>
<dbReference type="GO" id="GO:0005886">
    <property type="term" value="C:plasma membrane"/>
    <property type="evidence" value="ECO:0007669"/>
    <property type="project" value="UniProtKB-SubCell"/>
</dbReference>
<evidence type="ECO:0000313" key="9">
    <source>
        <dbReference type="EMBL" id="ODM10836.1"/>
    </source>
</evidence>
<dbReference type="PROSITE" id="PS50928">
    <property type="entry name" value="ABC_TM1"/>
    <property type="match status" value="1"/>
</dbReference>
<proteinExistence type="inferred from homology"/>
<feature type="domain" description="ABC transmembrane type-1" evidence="8">
    <location>
        <begin position="84"/>
        <end position="299"/>
    </location>
</feature>
<evidence type="ECO:0000256" key="6">
    <source>
        <dbReference type="ARBA" id="ARBA00023136"/>
    </source>
</evidence>
<dbReference type="EMBL" id="MCGI01000003">
    <property type="protein sequence ID" value="ODM10836.1"/>
    <property type="molecule type" value="Genomic_DNA"/>
</dbReference>
<sequence length="312" mass="35542">MKEQKNIIITKRRPAQRLKQSMPYYLMLLPGMVLLFIFNYLPLYGWKIAFQKFIPAKGLFGDQKWVGLYWFQYISKYPDFIRALRNTLMISLGKLALGILIAILFSILINEIRNSRLKRTVQTIVYLPHFLSWIILSGVLIDILSPSTGIVNKLIMAFGGQSAFFLGDNRFFQGTMIVTDIWKEFGFNTIVYLAAITSIDPSLYESAVMDGANRLQQIIHITLPGMLPIIMLMLLLNIGSVMNANFDQIFNLYSPTVYKTGDVLDTLVYRIGLVNANYSLSTAIGIFKSMVSMLLVGTSYYSAYKFAGYRIF</sequence>
<feature type="transmembrane region" description="Helical" evidence="7">
    <location>
        <begin position="124"/>
        <end position="144"/>
    </location>
</feature>
<evidence type="ECO:0000256" key="2">
    <source>
        <dbReference type="ARBA" id="ARBA00022448"/>
    </source>
</evidence>
<evidence type="ECO:0000313" key="10">
    <source>
        <dbReference type="Proteomes" id="UP000095003"/>
    </source>
</evidence>
<feature type="transmembrane region" description="Helical" evidence="7">
    <location>
        <begin position="88"/>
        <end position="112"/>
    </location>
</feature>
<feature type="transmembrane region" description="Helical" evidence="7">
    <location>
        <begin position="283"/>
        <end position="303"/>
    </location>
</feature>
<evidence type="ECO:0000256" key="4">
    <source>
        <dbReference type="ARBA" id="ARBA00022692"/>
    </source>
</evidence>
<reference evidence="9 10" key="1">
    <citation type="submission" date="2016-07" db="EMBL/GenBank/DDBJ databases">
        <title>Characterization of isolates of Eisenbergiella tayi derived from blood cultures, using whole genome sequencing.</title>
        <authorList>
            <person name="Burdz T."/>
            <person name="Wiebe D."/>
            <person name="Huynh C."/>
            <person name="Bernard K."/>
        </authorList>
    </citation>
    <scope>NUCLEOTIDE SEQUENCE [LARGE SCALE GENOMIC DNA]</scope>
    <source>
        <strain evidence="9 10">NML 120489</strain>
    </source>
</reference>
<feature type="transmembrane region" description="Helical" evidence="7">
    <location>
        <begin position="21"/>
        <end position="41"/>
    </location>
</feature>
<keyword evidence="4 7" id="KW-0812">Transmembrane</keyword>
<evidence type="ECO:0000256" key="7">
    <source>
        <dbReference type="RuleBase" id="RU363032"/>
    </source>
</evidence>